<comment type="caution">
    <text evidence="1">The sequence shown here is derived from an EMBL/GenBank/DDBJ whole genome shotgun (WGS) entry which is preliminary data.</text>
</comment>
<proteinExistence type="predicted"/>
<dbReference type="Proteomes" id="UP000789920">
    <property type="component" value="Unassembled WGS sequence"/>
</dbReference>
<name>A0ACA9SLA8_9GLOM</name>
<dbReference type="EMBL" id="CAJVQC010131719">
    <property type="protein sequence ID" value="CAG8841800.1"/>
    <property type="molecule type" value="Genomic_DNA"/>
</dbReference>
<feature type="non-terminal residue" evidence="1">
    <location>
        <position position="212"/>
    </location>
</feature>
<evidence type="ECO:0000313" key="1">
    <source>
        <dbReference type="EMBL" id="CAG8841800.1"/>
    </source>
</evidence>
<sequence>PLADFWRVDTHEIPKLLHDEQILKEADKIIKSLLVSYKSKFGGSTISAKFNKITVYYVDSLIIKILKNSKKMQPYLGLLIFKHEPNSLVDLESKQDNIFNVTHYYSSVDIVFYIDIQLINNVVVNLGDRPDWYYEDFVNAIKKFDPIIWYPPKQHNSPRAINNNETDHNIRRDIRPLLLNGEEILVVKNNFSCSVGFFGQVDGSDVLVTAGH</sequence>
<accession>A0ACA9SLA8</accession>
<protein>
    <submittedName>
        <fullName evidence="1">4764_t:CDS:1</fullName>
    </submittedName>
</protein>
<evidence type="ECO:0000313" key="2">
    <source>
        <dbReference type="Proteomes" id="UP000789920"/>
    </source>
</evidence>
<reference evidence="1" key="1">
    <citation type="submission" date="2021-06" db="EMBL/GenBank/DDBJ databases">
        <authorList>
            <person name="Kallberg Y."/>
            <person name="Tangrot J."/>
            <person name="Rosling A."/>
        </authorList>
    </citation>
    <scope>NUCLEOTIDE SEQUENCE</scope>
    <source>
        <strain evidence="1">MA461A</strain>
    </source>
</reference>
<keyword evidence="2" id="KW-1185">Reference proteome</keyword>
<organism evidence="1 2">
    <name type="scientific">Racocetra persica</name>
    <dbReference type="NCBI Taxonomy" id="160502"/>
    <lineage>
        <taxon>Eukaryota</taxon>
        <taxon>Fungi</taxon>
        <taxon>Fungi incertae sedis</taxon>
        <taxon>Mucoromycota</taxon>
        <taxon>Glomeromycotina</taxon>
        <taxon>Glomeromycetes</taxon>
        <taxon>Diversisporales</taxon>
        <taxon>Gigasporaceae</taxon>
        <taxon>Racocetra</taxon>
    </lineage>
</organism>
<feature type="non-terminal residue" evidence="1">
    <location>
        <position position="1"/>
    </location>
</feature>
<gene>
    <name evidence="1" type="ORF">RPERSI_LOCUS32030</name>
</gene>